<dbReference type="CDD" id="cd06588">
    <property type="entry name" value="PhnB_like"/>
    <property type="match status" value="1"/>
</dbReference>
<evidence type="ECO:0000259" key="1">
    <source>
        <dbReference type="Pfam" id="PF06983"/>
    </source>
</evidence>
<dbReference type="Proteomes" id="UP000515811">
    <property type="component" value="Chromosome"/>
</dbReference>
<evidence type="ECO:0000313" key="2">
    <source>
        <dbReference type="EMBL" id="QNN56806.1"/>
    </source>
</evidence>
<dbReference type="PANTHER" id="PTHR33990:SF1">
    <property type="entry name" value="PROTEIN YJDN"/>
    <property type="match status" value="1"/>
</dbReference>
<feature type="domain" description="PhnB-like" evidence="1">
    <location>
        <begin position="2"/>
        <end position="138"/>
    </location>
</feature>
<dbReference type="PANTHER" id="PTHR33990">
    <property type="entry name" value="PROTEIN YJDN-RELATED"/>
    <property type="match status" value="1"/>
</dbReference>
<keyword evidence="3" id="KW-1185">Reference proteome</keyword>
<dbReference type="InterPro" id="IPR029068">
    <property type="entry name" value="Glyas_Bleomycin-R_OHBP_Dase"/>
</dbReference>
<reference evidence="2 3" key="1">
    <citation type="submission" date="2020-08" db="EMBL/GenBank/DDBJ databases">
        <title>Genome sequence of Diaphorobacter ruginosibacter DSM 27467T.</title>
        <authorList>
            <person name="Hyun D.-W."/>
            <person name="Bae J.-W."/>
        </authorList>
    </citation>
    <scope>NUCLEOTIDE SEQUENCE [LARGE SCALE GENOMIC DNA]</scope>
    <source>
        <strain evidence="2 3">DSM 27467</strain>
    </source>
</reference>
<dbReference type="EMBL" id="CP060714">
    <property type="protein sequence ID" value="QNN56806.1"/>
    <property type="molecule type" value="Genomic_DNA"/>
</dbReference>
<dbReference type="Pfam" id="PF06983">
    <property type="entry name" value="3-dmu-9_3-mt"/>
    <property type="match status" value="1"/>
</dbReference>
<dbReference type="KEGG" id="drg:H9K76_20255"/>
<dbReference type="SUPFAM" id="SSF54593">
    <property type="entry name" value="Glyoxalase/Bleomycin resistance protein/Dihydroxybiphenyl dioxygenase"/>
    <property type="match status" value="1"/>
</dbReference>
<evidence type="ECO:0000313" key="3">
    <source>
        <dbReference type="Proteomes" id="UP000515811"/>
    </source>
</evidence>
<sequence length="147" mass="16180">MQFIPYLNFNGNCAEAMAFYAKVLGGTQGPVMRFGDMPPMPDMPPVPESAKNGVMHTYVKFGDQELMGSDVMPEACAGAGYHAPQGMYISIRVDTVEEGRRIFDAFAQGGQVAMPFAKTFWSPGFGMTTDRFGTPWMINVFDEQVAR</sequence>
<protein>
    <submittedName>
        <fullName evidence="2">VOC family protein</fullName>
    </submittedName>
</protein>
<accession>A0A7G9RMI1</accession>
<dbReference type="RefSeq" id="WP_187597072.1">
    <property type="nucleotide sequence ID" value="NZ_CP060714.1"/>
</dbReference>
<name>A0A7G9RMI1_9BURK</name>
<dbReference type="InterPro" id="IPR028973">
    <property type="entry name" value="PhnB-like"/>
</dbReference>
<dbReference type="AlphaFoldDB" id="A0A7G9RMI1"/>
<proteinExistence type="predicted"/>
<organism evidence="2 3">
    <name type="scientific">Diaphorobacter ruginosibacter</name>
    <dbReference type="NCBI Taxonomy" id="1715720"/>
    <lineage>
        <taxon>Bacteria</taxon>
        <taxon>Pseudomonadati</taxon>
        <taxon>Pseudomonadota</taxon>
        <taxon>Betaproteobacteria</taxon>
        <taxon>Burkholderiales</taxon>
        <taxon>Comamonadaceae</taxon>
        <taxon>Diaphorobacter</taxon>
    </lineage>
</organism>
<dbReference type="Gene3D" id="3.10.180.10">
    <property type="entry name" value="2,3-Dihydroxybiphenyl 1,2-Dioxygenase, domain 1"/>
    <property type="match status" value="1"/>
</dbReference>
<gene>
    <name evidence="2" type="ORF">H9K76_20255</name>
</gene>